<dbReference type="Proteomes" id="UP000188184">
    <property type="component" value="Chromosome"/>
</dbReference>
<organism evidence="8 9">
    <name type="scientific">Planococcus lenghuensis</name>
    <dbReference type="NCBI Taxonomy" id="2213202"/>
    <lineage>
        <taxon>Bacteria</taxon>
        <taxon>Bacillati</taxon>
        <taxon>Bacillota</taxon>
        <taxon>Bacilli</taxon>
        <taxon>Bacillales</taxon>
        <taxon>Caryophanaceae</taxon>
        <taxon>Planococcus</taxon>
    </lineage>
</organism>
<dbReference type="PANTHER" id="PTHR43277:SF3">
    <property type="entry name" value="DECARBOXYLASE, PUTATIVE-RELATED"/>
    <property type="match status" value="1"/>
</dbReference>
<evidence type="ECO:0000259" key="7">
    <source>
        <dbReference type="Pfam" id="PF03711"/>
    </source>
</evidence>
<proteinExistence type="inferred from homology"/>
<evidence type="ECO:0000313" key="9">
    <source>
        <dbReference type="Proteomes" id="UP000188184"/>
    </source>
</evidence>
<evidence type="ECO:0000256" key="4">
    <source>
        <dbReference type="ARBA" id="ARBA00022898"/>
    </source>
</evidence>
<dbReference type="EMBL" id="CP019640">
    <property type="protein sequence ID" value="AQQ51698.1"/>
    <property type="molecule type" value="Genomic_DNA"/>
</dbReference>
<keyword evidence="9" id="KW-1185">Reference proteome</keyword>
<dbReference type="RefSeq" id="WP_077587572.1">
    <property type="nucleotide sequence ID" value="NZ_CP019640.1"/>
</dbReference>
<evidence type="ECO:0000256" key="5">
    <source>
        <dbReference type="ARBA" id="ARBA00023239"/>
    </source>
</evidence>
<dbReference type="InterPro" id="IPR008286">
    <property type="entry name" value="Prn/Lys/Arg_de-COase_C"/>
</dbReference>
<dbReference type="InterPro" id="IPR000310">
    <property type="entry name" value="Orn/Lys/Arg_deCO2ase_major_dom"/>
</dbReference>
<feature type="domain" description="Orn/Lys/Arg decarboxylases family 1 pyridoxal-P attachment site" evidence="6">
    <location>
        <begin position="8"/>
        <end position="294"/>
    </location>
</feature>
<dbReference type="InterPro" id="IPR052357">
    <property type="entry name" value="Orn_Lys_Arg_decarboxylase-I"/>
</dbReference>
<dbReference type="Pfam" id="PF03711">
    <property type="entry name" value="OKR_DC_1_C"/>
    <property type="match status" value="1"/>
</dbReference>
<comment type="cofactor">
    <cofactor evidence="1">
        <name>pyridoxal 5'-phosphate</name>
        <dbReference type="ChEBI" id="CHEBI:597326"/>
    </cofactor>
</comment>
<comment type="similarity">
    <text evidence="2">Belongs to the Orn/Lys/Arg decarboxylase class-I family.</text>
</comment>
<dbReference type="KEGG" id="pmar:B0X71_00135"/>
<keyword evidence="4" id="KW-0663">Pyridoxal phosphate</keyword>
<dbReference type="PANTHER" id="PTHR43277">
    <property type="entry name" value="ARGININE DECARBOXYLASE"/>
    <property type="match status" value="1"/>
</dbReference>
<evidence type="ECO:0000256" key="1">
    <source>
        <dbReference type="ARBA" id="ARBA00001933"/>
    </source>
</evidence>
<dbReference type="Pfam" id="PF01276">
    <property type="entry name" value="OKR_DC_1"/>
    <property type="match status" value="1"/>
</dbReference>
<reference evidence="8 9" key="1">
    <citation type="submission" date="2017-02" db="EMBL/GenBank/DDBJ databases">
        <title>The complete genomic sequence of a novel cold adapted crude oil-degrading bacterium Planococcus qaidamina Y42.</title>
        <authorList>
            <person name="Yang R."/>
        </authorList>
    </citation>
    <scope>NUCLEOTIDE SEQUENCE [LARGE SCALE GENOMIC DNA]</scope>
    <source>
        <strain evidence="8 9">Y42</strain>
    </source>
</reference>
<dbReference type="SUPFAM" id="SSF53383">
    <property type="entry name" value="PLP-dependent transferases"/>
    <property type="match status" value="1"/>
</dbReference>
<dbReference type="SUPFAM" id="SSF55904">
    <property type="entry name" value="Ornithine decarboxylase C-terminal domain"/>
    <property type="match status" value="1"/>
</dbReference>
<dbReference type="InterPro" id="IPR015421">
    <property type="entry name" value="PyrdxlP-dep_Trfase_major"/>
</dbReference>
<evidence type="ECO:0000256" key="3">
    <source>
        <dbReference type="ARBA" id="ARBA00022793"/>
    </source>
</evidence>
<dbReference type="Gene3D" id="3.90.100.10">
    <property type="entry name" value="Orn/Lys/Arg decarboxylase, C-terminal domain"/>
    <property type="match status" value="1"/>
</dbReference>
<dbReference type="InterPro" id="IPR036633">
    <property type="entry name" value="Prn/Lys/Arg_de-COase_C_sf"/>
</dbReference>
<dbReference type="AlphaFoldDB" id="A0A1Q2KU16"/>
<name>A0A1Q2KU16_9BACL</name>
<evidence type="ECO:0000259" key="6">
    <source>
        <dbReference type="Pfam" id="PF01276"/>
    </source>
</evidence>
<evidence type="ECO:0000256" key="2">
    <source>
        <dbReference type="ARBA" id="ARBA00010671"/>
    </source>
</evidence>
<dbReference type="Gene3D" id="3.40.640.10">
    <property type="entry name" value="Type I PLP-dependent aspartate aminotransferase-like (Major domain)"/>
    <property type="match status" value="1"/>
</dbReference>
<dbReference type="GO" id="GO:0016831">
    <property type="term" value="F:carboxy-lyase activity"/>
    <property type="evidence" value="ECO:0007669"/>
    <property type="project" value="UniProtKB-KW"/>
</dbReference>
<gene>
    <name evidence="8" type="ORF">B0X71_00135</name>
</gene>
<feature type="domain" description="Orn/Lys/Arg decarboxylase C-terminal" evidence="7">
    <location>
        <begin position="367"/>
        <end position="449"/>
    </location>
</feature>
<keyword evidence="5" id="KW-0456">Lyase</keyword>
<dbReference type="OrthoDB" id="9815233at2"/>
<keyword evidence="3" id="KW-0210">Decarboxylase</keyword>
<evidence type="ECO:0000313" key="8">
    <source>
        <dbReference type="EMBL" id="AQQ51698.1"/>
    </source>
</evidence>
<accession>A0A1Q2KU16</accession>
<sequence>MQRVQRRPLVDALLKFQQGKPVSFHVPGHKNGLLSALPEEVRQAMKYDVTELPGLDDLHYPEEAIREAQELLQETYGAQHSFFLVNGSTAGNLAMVLAACEKGDTVLVQRNSHKSIFHSIEFAQLQPVYLTPEWDERTMTATHVSLKTVQQAFAEYPNAKALILTYPNYYGMTGPDLKSIILLAHARGIPVLVDEAHGAHFTAGAPFPKSALALGADAVVQSAHKTLPAMTMGSFLHIRSELLDTERVMKYLRMIQSSSPSYLIMASLDDARAFIQTYSRLDSRYLLEKRQQFIDSLKTIDGLITIETADPLKLILRAERVSGYDLKEALEQEGIYPELADPNQVLFVLPLLKVRHSYPFAGVRSRIKEVMQALEKKRSDQPIPVHEQPSVTTPEVLQADINKASTEWIPVARAIGRIAAGAVIPYPPGIPLVVPGEKWTTTKLEELMDFMAEGATLQGEHRLEDKLLYVLQEDQT</sequence>
<dbReference type="InterPro" id="IPR015424">
    <property type="entry name" value="PyrdxlP-dep_Trfase"/>
</dbReference>
<protein>
    <submittedName>
        <fullName evidence="8">Lysine decarboxylase</fullName>
    </submittedName>
</protein>
<dbReference type="CDD" id="cd00615">
    <property type="entry name" value="Orn_deC_like"/>
    <property type="match status" value="1"/>
</dbReference>